<gene>
    <name evidence="1" type="ORF">S12H4_61325</name>
</gene>
<protein>
    <submittedName>
        <fullName evidence="1">Uncharacterized protein</fullName>
    </submittedName>
</protein>
<evidence type="ECO:0000313" key="1">
    <source>
        <dbReference type="EMBL" id="GAJ19603.1"/>
    </source>
</evidence>
<organism evidence="1">
    <name type="scientific">marine sediment metagenome</name>
    <dbReference type="NCBI Taxonomy" id="412755"/>
    <lineage>
        <taxon>unclassified sequences</taxon>
        <taxon>metagenomes</taxon>
        <taxon>ecological metagenomes</taxon>
    </lineage>
</organism>
<accession>X1UQ51</accession>
<feature type="non-terminal residue" evidence="1">
    <location>
        <position position="93"/>
    </location>
</feature>
<sequence length="93" mass="10035">MANKRNSHRFCATPGCINIVSKKNRKKGAICSVCLGKQKEAPEAPEIPVVSEDPGIVKEAVAEVAEDKPKSALSEKMAALRKLTEGDEQNESQ</sequence>
<reference evidence="1" key="1">
    <citation type="journal article" date="2014" name="Front. Microbiol.">
        <title>High frequency of phylogenetically diverse reductive dehalogenase-homologous genes in deep subseafloor sedimentary metagenomes.</title>
        <authorList>
            <person name="Kawai M."/>
            <person name="Futagami T."/>
            <person name="Toyoda A."/>
            <person name="Takaki Y."/>
            <person name="Nishi S."/>
            <person name="Hori S."/>
            <person name="Arai W."/>
            <person name="Tsubouchi T."/>
            <person name="Morono Y."/>
            <person name="Uchiyama I."/>
            <person name="Ito T."/>
            <person name="Fujiyama A."/>
            <person name="Inagaki F."/>
            <person name="Takami H."/>
        </authorList>
    </citation>
    <scope>NUCLEOTIDE SEQUENCE</scope>
    <source>
        <strain evidence="1">Expedition CK06-06</strain>
    </source>
</reference>
<name>X1UQ51_9ZZZZ</name>
<comment type="caution">
    <text evidence="1">The sequence shown here is derived from an EMBL/GenBank/DDBJ whole genome shotgun (WGS) entry which is preliminary data.</text>
</comment>
<dbReference type="AlphaFoldDB" id="X1UQ51"/>
<dbReference type="EMBL" id="BARW01040667">
    <property type="protein sequence ID" value="GAJ19603.1"/>
    <property type="molecule type" value="Genomic_DNA"/>
</dbReference>
<proteinExistence type="predicted"/>